<dbReference type="SUPFAM" id="SSF103481">
    <property type="entry name" value="Multidrug resistance efflux transporter EmrE"/>
    <property type="match status" value="1"/>
</dbReference>
<dbReference type="Gene3D" id="1.10.3730.20">
    <property type="match status" value="1"/>
</dbReference>
<proteinExistence type="inferred from homology"/>
<comment type="subcellular location">
    <subcellularLocation>
        <location evidence="1 7">Cell membrane</location>
        <topology evidence="1 7">Multi-pass membrane protein</topology>
    </subcellularLocation>
</comment>
<sequence>MQVSRTREQYPHHDKTDSEGFVMTWIVLIASGMLEAVWATALGASKGFRRPVPTIVFVVAMTASMVGLAYAMSEIPTGTAYAVWVGIGATLTVLWAMITGTEKAGLVRLLLIGALVGAVVGLKVVS</sequence>
<dbReference type="InterPro" id="IPR000390">
    <property type="entry name" value="Small_drug/metabolite_transptr"/>
</dbReference>
<keyword evidence="10" id="KW-1185">Reference proteome</keyword>
<keyword evidence="3" id="KW-1003">Cell membrane</keyword>
<evidence type="ECO:0000256" key="8">
    <source>
        <dbReference type="SAM" id="Phobius"/>
    </source>
</evidence>
<evidence type="ECO:0008006" key="11">
    <source>
        <dbReference type="Google" id="ProtNLM"/>
    </source>
</evidence>
<feature type="transmembrane region" description="Helical" evidence="8">
    <location>
        <begin position="20"/>
        <end position="42"/>
    </location>
</feature>
<comment type="caution">
    <text evidence="9">The sequence shown here is derived from an EMBL/GenBank/DDBJ whole genome shotgun (WGS) entry which is preliminary data.</text>
</comment>
<organism evidence="9 10">
    <name type="scientific">Homoserinibacter gongjuensis</name>
    <dbReference type="NCBI Taxonomy" id="1162968"/>
    <lineage>
        <taxon>Bacteria</taxon>
        <taxon>Bacillati</taxon>
        <taxon>Actinomycetota</taxon>
        <taxon>Actinomycetes</taxon>
        <taxon>Micrococcales</taxon>
        <taxon>Microbacteriaceae</taxon>
        <taxon>Homoserinibacter</taxon>
    </lineage>
</organism>
<reference evidence="10" key="1">
    <citation type="journal article" date="2019" name="Int. J. Syst. Evol. Microbiol.">
        <title>The Global Catalogue of Microorganisms (GCM) 10K type strain sequencing project: providing services to taxonomists for standard genome sequencing and annotation.</title>
        <authorList>
            <consortium name="The Broad Institute Genomics Platform"/>
            <consortium name="The Broad Institute Genome Sequencing Center for Infectious Disease"/>
            <person name="Wu L."/>
            <person name="Ma J."/>
        </authorList>
    </citation>
    <scope>NUCLEOTIDE SEQUENCE [LARGE SCALE GENOMIC DNA]</scope>
    <source>
        <strain evidence="10">NBRC 108755</strain>
    </source>
</reference>
<evidence type="ECO:0000256" key="6">
    <source>
        <dbReference type="ARBA" id="ARBA00023136"/>
    </source>
</evidence>
<evidence type="ECO:0000256" key="7">
    <source>
        <dbReference type="RuleBase" id="RU003942"/>
    </source>
</evidence>
<keyword evidence="2" id="KW-0813">Transport</keyword>
<keyword evidence="6 8" id="KW-0472">Membrane</keyword>
<feature type="transmembrane region" description="Helical" evidence="8">
    <location>
        <begin position="54"/>
        <end position="72"/>
    </location>
</feature>
<evidence type="ECO:0000313" key="9">
    <source>
        <dbReference type="EMBL" id="GMA91320.1"/>
    </source>
</evidence>
<keyword evidence="4 7" id="KW-0812">Transmembrane</keyword>
<evidence type="ECO:0000256" key="5">
    <source>
        <dbReference type="ARBA" id="ARBA00022989"/>
    </source>
</evidence>
<dbReference type="InterPro" id="IPR037185">
    <property type="entry name" value="EmrE-like"/>
</dbReference>
<name>A0ABQ6JSN3_9MICO</name>
<evidence type="ECO:0000256" key="3">
    <source>
        <dbReference type="ARBA" id="ARBA00022475"/>
    </source>
</evidence>
<evidence type="ECO:0000256" key="2">
    <source>
        <dbReference type="ARBA" id="ARBA00022448"/>
    </source>
</evidence>
<accession>A0ABQ6JSN3</accession>
<keyword evidence="5 8" id="KW-1133">Transmembrane helix</keyword>
<feature type="transmembrane region" description="Helical" evidence="8">
    <location>
        <begin position="105"/>
        <end position="125"/>
    </location>
</feature>
<comment type="similarity">
    <text evidence="7">Belongs to the drug/metabolite transporter (DMT) superfamily. Small multidrug resistance (SMR) (TC 2.A.7.1) family.</text>
</comment>
<protein>
    <recommendedName>
        <fullName evidence="11">Quaternary ammonium compound-resistance protein SugE</fullName>
    </recommendedName>
</protein>
<gene>
    <name evidence="9" type="ORF">GCM10025869_18490</name>
</gene>
<dbReference type="EMBL" id="BSVA01000001">
    <property type="protein sequence ID" value="GMA91320.1"/>
    <property type="molecule type" value="Genomic_DNA"/>
</dbReference>
<evidence type="ECO:0000256" key="1">
    <source>
        <dbReference type="ARBA" id="ARBA00004651"/>
    </source>
</evidence>
<dbReference type="Pfam" id="PF00893">
    <property type="entry name" value="Multi_Drug_Res"/>
    <property type="match status" value="1"/>
</dbReference>
<dbReference type="PANTHER" id="PTHR30561:SF0">
    <property type="entry name" value="GUANIDINIUM EXPORTER"/>
    <property type="match status" value="1"/>
</dbReference>
<dbReference type="PANTHER" id="PTHR30561">
    <property type="entry name" value="SMR FAMILY PROTON-DEPENDENT DRUG EFFLUX TRANSPORTER SUGE"/>
    <property type="match status" value="1"/>
</dbReference>
<evidence type="ECO:0000313" key="10">
    <source>
        <dbReference type="Proteomes" id="UP001157069"/>
    </source>
</evidence>
<evidence type="ECO:0000256" key="4">
    <source>
        <dbReference type="ARBA" id="ARBA00022692"/>
    </source>
</evidence>
<dbReference type="InterPro" id="IPR045324">
    <property type="entry name" value="Small_multidrug_res"/>
</dbReference>
<feature type="transmembrane region" description="Helical" evidence="8">
    <location>
        <begin position="78"/>
        <end position="98"/>
    </location>
</feature>
<dbReference type="Proteomes" id="UP001157069">
    <property type="component" value="Unassembled WGS sequence"/>
</dbReference>